<protein>
    <recommendedName>
        <fullName evidence="3">histidinol-phosphate transaminase</fullName>
        <ecNumber evidence="3">2.6.1.9</ecNumber>
    </recommendedName>
    <alternativeName>
        <fullName evidence="9">Imidazole acetol-phosphate transaminase</fullName>
    </alternativeName>
</protein>
<keyword evidence="6" id="KW-0808">Transferase</keyword>
<dbReference type="Gene3D" id="3.90.1150.10">
    <property type="entry name" value="Aspartate Aminotransferase, domain 1"/>
    <property type="match status" value="1"/>
</dbReference>
<evidence type="ECO:0000259" key="11">
    <source>
        <dbReference type="Pfam" id="PF00155"/>
    </source>
</evidence>
<dbReference type="InterPro" id="IPR005861">
    <property type="entry name" value="HisP_aminotrans"/>
</dbReference>
<evidence type="ECO:0000256" key="4">
    <source>
        <dbReference type="ARBA" id="ARBA00022576"/>
    </source>
</evidence>
<evidence type="ECO:0000313" key="12">
    <source>
        <dbReference type="EMBL" id="KAK9820807.1"/>
    </source>
</evidence>
<keyword evidence="8" id="KW-0368">Histidine biosynthesis</keyword>
<dbReference type="PANTHER" id="PTHR42885">
    <property type="entry name" value="HISTIDINOL-PHOSPHATE AMINOTRANSFERASE-RELATED"/>
    <property type="match status" value="1"/>
</dbReference>
<proteinExistence type="inferred from homology"/>
<dbReference type="GO" id="GO:0030170">
    <property type="term" value="F:pyridoxal phosphate binding"/>
    <property type="evidence" value="ECO:0007669"/>
    <property type="project" value="InterPro"/>
</dbReference>
<evidence type="ECO:0000256" key="2">
    <source>
        <dbReference type="ARBA" id="ARBA00005011"/>
    </source>
</evidence>
<dbReference type="NCBIfam" id="TIGR01141">
    <property type="entry name" value="hisC"/>
    <property type="match status" value="1"/>
</dbReference>
<keyword evidence="5" id="KW-0028">Amino-acid biosynthesis</keyword>
<comment type="pathway">
    <text evidence="2">Amino-acid biosynthesis; L-histidine biosynthesis; L-histidine from 5-phospho-alpha-D-ribose 1-diphosphate: step 7/9.</text>
</comment>
<dbReference type="InterPro" id="IPR015421">
    <property type="entry name" value="PyrdxlP-dep_Trfase_major"/>
</dbReference>
<dbReference type="GO" id="GO:0004400">
    <property type="term" value="F:histidinol-phosphate transaminase activity"/>
    <property type="evidence" value="ECO:0007669"/>
    <property type="project" value="UniProtKB-EC"/>
</dbReference>
<evidence type="ECO:0000256" key="3">
    <source>
        <dbReference type="ARBA" id="ARBA00012748"/>
    </source>
</evidence>
<gene>
    <name evidence="12" type="ORF">WJX74_006877</name>
</gene>
<dbReference type="CDD" id="cd00609">
    <property type="entry name" value="AAT_like"/>
    <property type="match status" value="1"/>
</dbReference>
<dbReference type="AlphaFoldDB" id="A0AAW1QHC1"/>
<evidence type="ECO:0000256" key="5">
    <source>
        <dbReference type="ARBA" id="ARBA00022605"/>
    </source>
</evidence>
<reference evidence="12 13" key="1">
    <citation type="journal article" date="2024" name="Nat. Commun.">
        <title>Phylogenomics reveals the evolutionary origins of lichenization in chlorophyte algae.</title>
        <authorList>
            <person name="Puginier C."/>
            <person name="Libourel C."/>
            <person name="Otte J."/>
            <person name="Skaloud P."/>
            <person name="Haon M."/>
            <person name="Grisel S."/>
            <person name="Petersen M."/>
            <person name="Berrin J.G."/>
            <person name="Delaux P.M."/>
            <person name="Dal Grande F."/>
            <person name="Keller J."/>
        </authorList>
    </citation>
    <scope>NUCLEOTIDE SEQUENCE [LARGE SCALE GENOMIC DNA]</scope>
    <source>
        <strain evidence="12 13">SAG 2145</strain>
    </source>
</reference>
<feature type="domain" description="Aminotransferase class I/classII large" evidence="11">
    <location>
        <begin position="84"/>
        <end position="406"/>
    </location>
</feature>
<dbReference type="InterPro" id="IPR015424">
    <property type="entry name" value="PyrdxlP-dep_Trfase"/>
</dbReference>
<dbReference type="EC" id="2.6.1.9" evidence="3"/>
<dbReference type="Pfam" id="PF00155">
    <property type="entry name" value="Aminotran_1_2"/>
    <property type="match status" value="1"/>
</dbReference>
<comment type="catalytic activity">
    <reaction evidence="10">
        <text>L-histidinol phosphate + 2-oxoglutarate = 3-(imidazol-4-yl)-2-oxopropyl phosphate + L-glutamate</text>
        <dbReference type="Rhea" id="RHEA:23744"/>
        <dbReference type="ChEBI" id="CHEBI:16810"/>
        <dbReference type="ChEBI" id="CHEBI:29985"/>
        <dbReference type="ChEBI" id="CHEBI:57766"/>
        <dbReference type="ChEBI" id="CHEBI:57980"/>
        <dbReference type="EC" id="2.6.1.9"/>
    </reaction>
</comment>
<evidence type="ECO:0000256" key="9">
    <source>
        <dbReference type="ARBA" id="ARBA00030262"/>
    </source>
</evidence>
<evidence type="ECO:0000256" key="6">
    <source>
        <dbReference type="ARBA" id="ARBA00022679"/>
    </source>
</evidence>
<evidence type="ECO:0000256" key="1">
    <source>
        <dbReference type="ARBA" id="ARBA00001933"/>
    </source>
</evidence>
<dbReference type="InterPro" id="IPR015422">
    <property type="entry name" value="PyrdxlP-dep_Trfase_small"/>
</dbReference>
<evidence type="ECO:0000256" key="7">
    <source>
        <dbReference type="ARBA" id="ARBA00022898"/>
    </source>
</evidence>
<keyword evidence="13" id="KW-1185">Reference proteome</keyword>
<evidence type="ECO:0000256" key="8">
    <source>
        <dbReference type="ARBA" id="ARBA00023102"/>
    </source>
</evidence>
<dbReference type="PANTHER" id="PTHR42885:SF2">
    <property type="entry name" value="HISTIDINOL-PHOSPHATE AMINOTRANSFERASE"/>
    <property type="match status" value="1"/>
</dbReference>
<dbReference type="EMBL" id="JALJOS010000043">
    <property type="protein sequence ID" value="KAK9820807.1"/>
    <property type="molecule type" value="Genomic_DNA"/>
</dbReference>
<evidence type="ECO:0000256" key="10">
    <source>
        <dbReference type="ARBA" id="ARBA00047481"/>
    </source>
</evidence>
<evidence type="ECO:0000313" key="13">
    <source>
        <dbReference type="Proteomes" id="UP001438707"/>
    </source>
</evidence>
<sequence length="409" mass="44997">MVPPFGSGLPATASPVCKLPSPSLASPKLSRQRAQVAQMEPAAQNSAAPTGLDFVRPHLRELAAYTPIEPFEVLSTKLGMRAEDIVKLDANENPYGPPPEVMQALGNLKFPHIYPDPESRQLRAALAHQHSISMDKILVGCGADELIDLLMRCCLDPGDAILDCPPTFTMYAFDAAVNNARVLSVPRKPNFQLDLPAMLEVAREQKPRMIFVTSPNNPDGSLIPDEDLQALLQLPALIVLDEAYIEFADHPSRVGWVGEHPNLVVLRTFSKSAGLAGIRVGWGCFPPELITYMWRAKQPYNVSVVSEVAACTALSCLDYLEEKRDLLVQERERMMSQLQEVPFLEPYPSASNFVLCKVVGRDAKSVKDALAKQGIMVRHYAKPELSGFIRISAGRPEQTDLLMKAIHAL</sequence>
<comment type="cofactor">
    <cofactor evidence="1">
        <name>pyridoxal 5'-phosphate</name>
        <dbReference type="ChEBI" id="CHEBI:597326"/>
    </cofactor>
</comment>
<dbReference type="Proteomes" id="UP001438707">
    <property type="component" value="Unassembled WGS sequence"/>
</dbReference>
<keyword evidence="7" id="KW-0663">Pyridoxal phosphate</keyword>
<dbReference type="SUPFAM" id="SSF53383">
    <property type="entry name" value="PLP-dependent transferases"/>
    <property type="match status" value="1"/>
</dbReference>
<comment type="caution">
    <text evidence="12">The sequence shown here is derived from an EMBL/GenBank/DDBJ whole genome shotgun (WGS) entry which is preliminary data.</text>
</comment>
<dbReference type="InterPro" id="IPR004839">
    <property type="entry name" value="Aminotransferase_I/II_large"/>
</dbReference>
<name>A0AAW1QHC1_9CHLO</name>
<dbReference type="HAMAP" id="MF_01023">
    <property type="entry name" value="HisC_aminotrans_2"/>
    <property type="match status" value="1"/>
</dbReference>
<organism evidence="12 13">
    <name type="scientific">Apatococcus lobatus</name>
    <dbReference type="NCBI Taxonomy" id="904363"/>
    <lineage>
        <taxon>Eukaryota</taxon>
        <taxon>Viridiplantae</taxon>
        <taxon>Chlorophyta</taxon>
        <taxon>core chlorophytes</taxon>
        <taxon>Trebouxiophyceae</taxon>
        <taxon>Chlorellales</taxon>
        <taxon>Chlorellaceae</taxon>
        <taxon>Apatococcus</taxon>
    </lineage>
</organism>
<dbReference type="GO" id="GO:0000105">
    <property type="term" value="P:L-histidine biosynthetic process"/>
    <property type="evidence" value="ECO:0007669"/>
    <property type="project" value="UniProtKB-KW"/>
</dbReference>
<keyword evidence="4" id="KW-0032">Aminotransferase</keyword>
<accession>A0AAW1QHC1</accession>
<dbReference type="Gene3D" id="3.40.640.10">
    <property type="entry name" value="Type I PLP-dependent aspartate aminotransferase-like (Major domain)"/>
    <property type="match status" value="1"/>
</dbReference>